<dbReference type="UniPathway" id="UPA00241">
    <property type="reaction ID" value="UER00352"/>
</dbReference>
<evidence type="ECO:0000313" key="18">
    <source>
        <dbReference type="Proteomes" id="UP000189674"/>
    </source>
</evidence>
<dbReference type="HAMAP" id="MF_01274">
    <property type="entry name" value="Pantothen_kinase_3"/>
    <property type="match status" value="1"/>
</dbReference>
<accession>A0A1U9NQV8</accession>
<organism evidence="17 18">
    <name type="scientific">Anaerohalosphaera lusitana</name>
    <dbReference type="NCBI Taxonomy" id="1936003"/>
    <lineage>
        <taxon>Bacteria</taxon>
        <taxon>Pseudomonadati</taxon>
        <taxon>Planctomycetota</taxon>
        <taxon>Phycisphaerae</taxon>
        <taxon>Sedimentisphaerales</taxon>
        <taxon>Anaerohalosphaeraceae</taxon>
        <taxon>Anaerohalosphaera</taxon>
    </lineage>
</organism>
<feature type="binding site" evidence="16">
    <location>
        <position position="187"/>
    </location>
    <ligand>
        <name>substrate</name>
    </ligand>
</feature>
<feature type="binding site" evidence="16">
    <location>
        <position position="135"/>
    </location>
    <ligand>
        <name>ATP</name>
        <dbReference type="ChEBI" id="CHEBI:30616"/>
    </ligand>
</feature>
<dbReference type="GO" id="GO:0046872">
    <property type="term" value="F:metal ion binding"/>
    <property type="evidence" value="ECO:0007669"/>
    <property type="project" value="UniProtKB-KW"/>
</dbReference>
<evidence type="ECO:0000256" key="16">
    <source>
        <dbReference type="HAMAP-Rule" id="MF_01274"/>
    </source>
</evidence>
<dbReference type="Pfam" id="PF03309">
    <property type="entry name" value="Pan_kinase"/>
    <property type="match status" value="1"/>
</dbReference>
<evidence type="ECO:0000256" key="5">
    <source>
        <dbReference type="ARBA" id="ARBA00011738"/>
    </source>
</evidence>
<feature type="binding site" evidence="16">
    <location>
        <begin position="7"/>
        <end position="14"/>
    </location>
    <ligand>
        <name>ATP</name>
        <dbReference type="ChEBI" id="CHEBI:30616"/>
    </ligand>
</feature>
<dbReference type="InterPro" id="IPR004619">
    <property type="entry name" value="Type_III_PanK"/>
</dbReference>
<evidence type="ECO:0000256" key="15">
    <source>
        <dbReference type="ARBA" id="ARBA00040883"/>
    </source>
</evidence>
<dbReference type="EMBL" id="CP019791">
    <property type="protein sequence ID" value="AQT69896.1"/>
    <property type="molecule type" value="Genomic_DNA"/>
</dbReference>
<sequence>MNILAIDIGNTKIKTAFFLDDREQFTESVHSDELGKLEDKLTKAWEEVPVVAGSTEDKRDGVIVVCSVNEKLTQEVRKMVDRALGEKIKVIGEDVRLPIEMGVENKKEVGTDRVVAAAAAFAVIEDAVVVADFGTAVTIDLVDEEGVFMGGVIAPGLEMGADALHEGTDKLPRVELHEPMSPVGGNTKDAINAGIYYGAVGLLRTMAEMYAEQVGRWPQTIVTGGGSEMLKARCPFVDAWVPDLVVKGIILAYKKHLADQAQIAEWDEEDQQQGKKDKGEGQE</sequence>
<evidence type="ECO:0000256" key="2">
    <source>
        <dbReference type="ARBA" id="ARBA00001958"/>
    </source>
</evidence>
<keyword evidence="7 16" id="KW-0963">Cytoplasm</keyword>
<feature type="active site" description="Proton acceptor" evidence="16">
    <location>
        <position position="112"/>
    </location>
</feature>
<keyword evidence="11 16" id="KW-0067">ATP-binding</keyword>
<evidence type="ECO:0000256" key="13">
    <source>
        <dbReference type="ARBA" id="ARBA00022993"/>
    </source>
</evidence>
<dbReference type="PANTHER" id="PTHR34265:SF1">
    <property type="entry name" value="TYPE III PANTOTHENATE KINASE"/>
    <property type="match status" value="1"/>
</dbReference>
<dbReference type="KEGG" id="alus:STSP2_03096"/>
<feature type="binding site" evidence="16">
    <location>
        <begin position="110"/>
        <end position="113"/>
    </location>
    <ligand>
        <name>substrate</name>
    </ligand>
</feature>
<dbReference type="CDD" id="cd24015">
    <property type="entry name" value="ASKHA_NBD_PanK-III"/>
    <property type="match status" value="1"/>
</dbReference>
<comment type="subcellular location">
    <subcellularLocation>
        <location evidence="3 16">Cytoplasm</location>
    </subcellularLocation>
</comment>
<evidence type="ECO:0000256" key="7">
    <source>
        <dbReference type="ARBA" id="ARBA00022490"/>
    </source>
</evidence>
<evidence type="ECO:0000256" key="6">
    <source>
        <dbReference type="ARBA" id="ARBA00012102"/>
    </source>
</evidence>
<evidence type="ECO:0000256" key="12">
    <source>
        <dbReference type="ARBA" id="ARBA00022958"/>
    </source>
</evidence>
<dbReference type="AlphaFoldDB" id="A0A1U9NQV8"/>
<comment type="similarity">
    <text evidence="14 16">Belongs to the type III pantothenate kinase family.</text>
</comment>
<keyword evidence="16" id="KW-0479">Metal-binding</keyword>
<evidence type="ECO:0000256" key="9">
    <source>
        <dbReference type="ARBA" id="ARBA00022741"/>
    </source>
</evidence>
<reference evidence="18" key="1">
    <citation type="submission" date="2017-02" db="EMBL/GenBank/DDBJ databases">
        <title>Comparative genomics and description of representatives of a novel lineage of planctomycetes thriving in anoxic sediments.</title>
        <authorList>
            <person name="Spring S."/>
            <person name="Bunk B."/>
            <person name="Sproer C."/>
        </authorList>
    </citation>
    <scope>NUCLEOTIDE SEQUENCE [LARGE SCALE GENOMIC DNA]</scope>
    <source>
        <strain evidence="18">ST-NAGAB-D1</strain>
    </source>
</reference>
<evidence type="ECO:0000256" key="10">
    <source>
        <dbReference type="ARBA" id="ARBA00022777"/>
    </source>
</evidence>
<dbReference type="InterPro" id="IPR043129">
    <property type="entry name" value="ATPase_NBD"/>
</dbReference>
<dbReference type="PANTHER" id="PTHR34265">
    <property type="entry name" value="TYPE III PANTOTHENATE KINASE"/>
    <property type="match status" value="1"/>
</dbReference>
<protein>
    <recommendedName>
        <fullName evidence="15 16">Type III pantothenate kinase</fullName>
        <ecNumber evidence="6 16">2.7.1.33</ecNumber>
    </recommendedName>
    <alternativeName>
        <fullName evidence="16">PanK-III</fullName>
    </alternativeName>
    <alternativeName>
        <fullName evidence="16">Pantothenic acid kinase</fullName>
    </alternativeName>
</protein>
<dbReference type="RefSeq" id="WP_146663537.1">
    <property type="nucleotide sequence ID" value="NZ_CP019791.1"/>
</dbReference>
<comment type="cofactor">
    <cofactor evidence="2">
        <name>K(+)</name>
        <dbReference type="ChEBI" id="CHEBI:29103"/>
    </cofactor>
</comment>
<evidence type="ECO:0000256" key="14">
    <source>
        <dbReference type="ARBA" id="ARBA00038036"/>
    </source>
</evidence>
<evidence type="ECO:0000256" key="4">
    <source>
        <dbReference type="ARBA" id="ARBA00005225"/>
    </source>
</evidence>
<dbReference type="GO" id="GO:0005737">
    <property type="term" value="C:cytoplasm"/>
    <property type="evidence" value="ECO:0007669"/>
    <property type="project" value="UniProtKB-SubCell"/>
</dbReference>
<comment type="function">
    <text evidence="16">Catalyzes the phosphorylation of pantothenate (Pan), the first step in CoA biosynthesis.</text>
</comment>
<evidence type="ECO:0000256" key="11">
    <source>
        <dbReference type="ARBA" id="ARBA00022840"/>
    </source>
</evidence>
<evidence type="ECO:0000256" key="8">
    <source>
        <dbReference type="ARBA" id="ARBA00022679"/>
    </source>
</evidence>
<proteinExistence type="inferred from homology"/>
<keyword evidence="12 16" id="KW-0630">Potassium</keyword>
<dbReference type="EC" id="2.7.1.33" evidence="6 16"/>
<dbReference type="GO" id="GO:0015937">
    <property type="term" value="P:coenzyme A biosynthetic process"/>
    <property type="evidence" value="ECO:0007669"/>
    <property type="project" value="UniProtKB-UniRule"/>
</dbReference>
<keyword evidence="9 16" id="KW-0547">Nucleotide-binding</keyword>
<keyword evidence="18" id="KW-1185">Reference proteome</keyword>
<feature type="binding site" evidence="16">
    <location>
        <position position="132"/>
    </location>
    <ligand>
        <name>K(+)</name>
        <dbReference type="ChEBI" id="CHEBI:29103"/>
    </ligand>
</feature>
<dbReference type="STRING" id="1936003.STSP2_03096"/>
<keyword evidence="10 16" id="KW-0418">Kinase</keyword>
<evidence type="ECO:0000256" key="1">
    <source>
        <dbReference type="ARBA" id="ARBA00001206"/>
    </source>
</evidence>
<dbReference type="GO" id="GO:0004594">
    <property type="term" value="F:pantothenate kinase activity"/>
    <property type="evidence" value="ECO:0007669"/>
    <property type="project" value="UniProtKB-UniRule"/>
</dbReference>
<comment type="catalytic activity">
    <reaction evidence="1 16">
        <text>(R)-pantothenate + ATP = (R)-4'-phosphopantothenate + ADP + H(+)</text>
        <dbReference type="Rhea" id="RHEA:16373"/>
        <dbReference type="ChEBI" id="CHEBI:10986"/>
        <dbReference type="ChEBI" id="CHEBI:15378"/>
        <dbReference type="ChEBI" id="CHEBI:29032"/>
        <dbReference type="ChEBI" id="CHEBI:30616"/>
        <dbReference type="ChEBI" id="CHEBI:456216"/>
        <dbReference type="EC" id="2.7.1.33"/>
    </reaction>
</comment>
<name>A0A1U9NQV8_9BACT</name>
<keyword evidence="13 16" id="KW-0173">Coenzyme A biosynthesis</keyword>
<comment type="cofactor">
    <cofactor evidence="16">
        <name>NH4(+)</name>
        <dbReference type="ChEBI" id="CHEBI:28938"/>
    </cofactor>
    <cofactor evidence="16">
        <name>K(+)</name>
        <dbReference type="ChEBI" id="CHEBI:29103"/>
    </cofactor>
    <text evidence="16">A monovalent cation. Ammonium or potassium.</text>
</comment>
<dbReference type="SUPFAM" id="SSF53067">
    <property type="entry name" value="Actin-like ATPase domain"/>
    <property type="match status" value="2"/>
</dbReference>
<comment type="caution">
    <text evidence="16">Lacks conserved residue(s) required for the propagation of feature annotation.</text>
</comment>
<comment type="subunit">
    <text evidence="5 16">Homodimer.</text>
</comment>
<comment type="pathway">
    <text evidence="4 16">Cofactor biosynthesis; coenzyme A biosynthesis; CoA from (R)-pantothenate: step 1/5.</text>
</comment>
<keyword evidence="8 16" id="KW-0808">Transferase</keyword>
<dbReference type="Gene3D" id="3.30.420.40">
    <property type="match status" value="2"/>
</dbReference>
<dbReference type="Proteomes" id="UP000189674">
    <property type="component" value="Chromosome"/>
</dbReference>
<gene>
    <name evidence="16 17" type="primary">coaX</name>
    <name evidence="17" type="ORF">STSP2_03096</name>
</gene>
<dbReference type="GO" id="GO:0005524">
    <property type="term" value="F:ATP binding"/>
    <property type="evidence" value="ECO:0007669"/>
    <property type="project" value="UniProtKB-UniRule"/>
</dbReference>
<evidence type="ECO:0000256" key="3">
    <source>
        <dbReference type="ARBA" id="ARBA00004496"/>
    </source>
</evidence>
<dbReference type="OrthoDB" id="9804707at2"/>
<dbReference type="NCBIfam" id="TIGR00671">
    <property type="entry name" value="baf"/>
    <property type="match status" value="1"/>
</dbReference>
<evidence type="ECO:0000313" key="17">
    <source>
        <dbReference type="EMBL" id="AQT69896.1"/>
    </source>
</evidence>